<dbReference type="PROSITE" id="PS00514">
    <property type="entry name" value="FIBRINOGEN_C_1"/>
    <property type="match status" value="1"/>
</dbReference>
<dbReference type="InterPro" id="IPR002181">
    <property type="entry name" value="Fibrinogen_a/b/g_C_dom"/>
</dbReference>
<keyword evidence="5" id="KW-1185">Reference proteome</keyword>
<dbReference type="PROSITE" id="PS51406">
    <property type="entry name" value="FIBRINOGEN_C_2"/>
    <property type="match status" value="1"/>
</dbReference>
<feature type="chain" id="PRO_5032728446" description="Fibrinogen C-terminal domain-containing protein" evidence="2">
    <location>
        <begin position="17"/>
        <end position="645"/>
    </location>
</feature>
<reference evidence="4" key="1">
    <citation type="submission" date="2020-08" db="EMBL/GenBank/DDBJ databases">
        <title>Genome sequencing and assembly of the red palm weevil Rhynchophorus ferrugineus.</title>
        <authorList>
            <person name="Dias G.B."/>
            <person name="Bergman C.M."/>
            <person name="Manee M."/>
        </authorList>
    </citation>
    <scope>NUCLEOTIDE SEQUENCE</scope>
    <source>
        <strain evidence="4">AA-2017</strain>
        <tissue evidence="4">Whole larva</tissue>
    </source>
</reference>
<dbReference type="PANTHER" id="PTHR19143">
    <property type="entry name" value="FIBRINOGEN/TENASCIN/ANGIOPOEITIN"/>
    <property type="match status" value="1"/>
</dbReference>
<proteinExistence type="predicted"/>
<dbReference type="EMBL" id="JAACXV010000164">
    <property type="protein sequence ID" value="KAF7282587.1"/>
    <property type="molecule type" value="Genomic_DNA"/>
</dbReference>
<dbReference type="SMART" id="SM00186">
    <property type="entry name" value="FBG"/>
    <property type="match status" value="1"/>
</dbReference>
<dbReference type="OrthoDB" id="6145874at2759"/>
<gene>
    <name evidence="4" type="ORF">GWI33_002308</name>
</gene>
<dbReference type="SUPFAM" id="SSF56496">
    <property type="entry name" value="Fibrinogen C-terminal domain-like"/>
    <property type="match status" value="1"/>
</dbReference>
<dbReference type="AlphaFoldDB" id="A0A834IKG5"/>
<keyword evidence="2" id="KW-0732">Signal</keyword>
<dbReference type="Gene3D" id="3.90.215.10">
    <property type="entry name" value="Gamma Fibrinogen, chain A, domain 1"/>
    <property type="match status" value="1"/>
</dbReference>
<accession>A0A834IKG5</accession>
<evidence type="ECO:0000313" key="4">
    <source>
        <dbReference type="EMBL" id="KAF7282587.1"/>
    </source>
</evidence>
<sequence length="645" mass="74355">MYRLIVFLAVLCRAHSVPPTNDESVISEISTIKNTIKVLSDQWEKWNTLFITSLEPRVTSTASTLSSIDSNIHNLQERAHVWDTFQLHVAAWNDQLASLDRKMDILSKGSEKLMTIDGKVNTMLSAEYKIDRLTKIVTTLEESIVDLSSSLKNKYKPNKATLFEEFAVRGILSSLKLVERKLDRLLVGKQNDLMRIKNLEENAVKCSLPKVTEDLLNDISSKVDIIFDAVHKKIENDYSDDYLDVKYPEGSGDLEIPSNLEQNPNAKKVLTSKRNVLVPILTDITGKLADIERTLFNLQRHTSNINYDVQNACNKTTFEQMLRNLLDNYWTQQGQHINIILDSYFKEHRTYLESLMAKFDRTNYAVPRTTLPIPESTTDTIRQVWTTTTETPPPPTTTIITTRLSSNPVQIFYITDPNKMSCDNLEPNELSGIYVFKYPINVVTLIYERFFKKKVCVIRDDGPWTVVQRRDNYTNQQDFNVSWNDYKFGFGDLEKDFWMGNNFLARWSRNRDLVLRIELEDFEGNTAWAEYDHFRVGEANEEFKLSVGGYSGNASDSLGSHNGAAFSTYDRKNDKAPECCPCSVSYGGGWWFTRCFESNLNGIYFKTPRENEHFRGLIWEHWLGNYSLKKSVMMVKSKFIRAEEP</sequence>
<evidence type="ECO:0000259" key="3">
    <source>
        <dbReference type="PROSITE" id="PS51406"/>
    </source>
</evidence>
<dbReference type="CDD" id="cd00087">
    <property type="entry name" value="FReD"/>
    <property type="match status" value="1"/>
</dbReference>
<comment type="caution">
    <text evidence="4">The sequence shown here is derived from an EMBL/GenBank/DDBJ whole genome shotgun (WGS) entry which is preliminary data.</text>
</comment>
<dbReference type="InterPro" id="IPR036056">
    <property type="entry name" value="Fibrinogen-like_C"/>
</dbReference>
<dbReference type="InterPro" id="IPR020837">
    <property type="entry name" value="Fibrinogen_CS"/>
</dbReference>
<dbReference type="GO" id="GO:0005615">
    <property type="term" value="C:extracellular space"/>
    <property type="evidence" value="ECO:0007669"/>
    <property type="project" value="TreeGrafter"/>
</dbReference>
<protein>
    <recommendedName>
        <fullName evidence="3">Fibrinogen C-terminal domain-containing protein</fullName>
    </recommendedName>
</protein>
<keyword evidence="1" id="KW-1015">Disulfide bond</keyword>
<dbReference type="InterPro" id="IPR014716">
    <property type="entry name" value="Fibrinogen_a/b/g_C_1"/>
</dbReference>
<evidence type="ECO:0000256" key="2">
    <source>
        <dbReference type="SAM" id="SignalP"/>
    </source>
</evidence>
<feature type="domain" description="Fibrinogen C-terminal" evidence="3">
    <location>
        <begin position="413"/>
        <end position="639"/>
    </location>
</feature>
<name>A0A834IKG5_RHYFE</name>
<organism evidence="4 5">
    <name type="scientific">Rhynchophorus ferrugineus</name>
    <name type="common">Red palm weevil</name>
    <name type="synonym">Curculio ferrugineus</name>
    <dbReference type="NCBI Taxonomy" id="354439"/>
    <lineage>
        <taxon>Eukaryota</taxon>
        <taxon>Metazoa</taxon>
        <taxon>Ecdysozoa</taxon>
        <taxon>Arthropoda</taxon>
        <taxon>Hexapoda</taxon>
        <taxon>Insecta</taxon>
        <taxon>Pterygota</taxon>
        <taxon>Neoptera</taxon>
        <taxon>Endopterygota</taxon>
        <taxon>Coleoptera</taxon>
        <taxon>Polyphaga</taxon>
        <taxon>Cucujiformia</taxon>
        <taxon>Curculionidae</taxon>
        <taxon>Dryophthorinae</taxon>
        <taxon>Rhynchophorus</taxon>
    </lineage>
</organism>
<dbReference type="Pfam" id="PF00147">
    <property type="entry name" value="Fibrinogen_C"/>
    <property type="match status" value="1"/>
</dbReference>
<feature type="signal peptide" evidence="2">
    <location>
        <begin position="1"/>
        <end position="16"/>
    </location>
</feature>
<evidence type="ECO:0000313" key="5">
    <source>
        <dbReference type="Proteomes" id="UP000625711"/>
    </source>
</evidence>
<dbReference type="InterPro" id="IPR050373">
    <property type="entry name" value="Fibrinogen_C-term_domain"/>
</dbReference>
<dbReference type="Proteomes" id="UP000625711">
    <property type="component" value="Unassembled WGS sequence"/>
</dbReference>
<evidence type="ECO:0000256" key="1">
    <source>
        <dbReference type="ARBA" id="ARBA00023157"/>
    </source>
</evidence>